<evidence type="ECO:0000313" key="2">
    <source>
        <dbReference type="Proteomes" id="UP000604046"/>
    </source>
</evidence>
<name>A0A812G802_9DINO</name>
<proteinExistence type="predicted"/>
<dbReference type="AlphaFoldDB" id="A0A812G802"/>
<evidence type="ECO:0000313" key="1">
    <source>
        <dbReference type="EMBL" id="CAE6915659.1"/>
    </source>
</evidence>
<dbReference type="EMBL" id="CAJNDS010000010">
    <property type="protein sequence ID" value="CAE6915659.1"/>
    <property type="molecule type" value="Genomic_DNA"/>
</dbReference>
<reference evidence="1" key="1">
    <citation type="submission" date="2021-02" db="EMBL/GenBank/DDBJ databases">
        <authorList>
            <person name="Dougan E. K."/>
            <person name="Rhodes N."/>
            <person name="Thang M."/>
            <person name="Chan C."/>
        </authorList>
    </citation>
    <scope>NUCLEOTIDE SEQUENCE</scope>
</reference>
<organism evidence="1 2">
    <name type="scientific">Symbiodinium natans</name>
    <dbReference type="NCBI Taxonomy" id="878477"/>
    <lineage>
        <taxon>Eukaryota</taxon>
        <taxon>Sar</taxon>
        <taxon>Alveolata</taxon>
        <taxon>Dinophyceae</taxon>
        <taxon>Suessiales</taxon>
        <taxon>Symbiodiniaceae</taxon>
        <taxon>Symbiodinium</taxon>
    </lineage>
</organism>
<gene>
    <name evidence="1" type="ORF">SNAT2548_LOCUS265</name>
</gene>
<dbReference type="Proteomes" id="UP000604046">
    <property type="component" value="Unassembled WGS sequence"/>
</dbReference>
<keyword evidence="2" id="KW-1185">Reference proteome</keyword>
<comment type="caution">
    <text evidence="1">The sequence shown here is derived from an EMBL/GenBank/DDBJ whole genome shotgun (WGS) entry which is preliminary data.</text>
</comment>
<feature type="non-terminal residue" evidence="1">
    <location>
        <position position="1"/>
    </location>
</feature>
<protein>
    <submittedName>
        <fullName evidence="1">Uncharacterized protein</fullName>
    </submittedName>
</protein>
<accession>A0A812G802</accession>
<sequence length="161" mass="19373">TLERRPLASSMCYHWRMANWYLRHLKYHSDVEDDVRRIVLEEQSHNVLHVRYPNVESPFKVDVGHRIMSLAVTLLCSELAGAWCNHITYLTQGTWMEAYIVWVYERAPGHQQQLDVESFLWHLFNCVKFSSMEADEMEQLRVDNADWRTMSLHFWQRCGWR</sequence>